<evidence type="ECO:0000256" key="5">
    <source>
        <dbReference type="ARBA" id="ARBA00022692"/>
    </source>
</evidence>
<dbReference type="PANTHER" id="PTHR11987:SF36">
    <property type="entry name" value="SIA-ALPHA-2,3-GAL-BETA-1,4-GLCNAC-R:ALPHA 2,8-SIALYLTRANSFERASE"/>
    <property type="match status" value="1"/>
</dbReference>
<sequence length="532" mass="59344">MVSGMGLYKDLLSKTQFILLLVAAALGCRLIFSPRVLLGELPFWAREWRQEIKPRSSSKYSKTNSSSPQLPLSHSHRKKGEAVRQTIKATQQNLKATEEKEKLDKIYSREQEAEVQTEDSDLPQARNVSGYLYKFCARPNGTRKVGLRGLPVRLPRAFSKEDLFVTRSNYQRLLTGNLAIRPAIVPFLPESMEVIASSFAWRSCAVVGNSGSLRFTQFGKAVNSHDVVLRTNQAPVYKAAYQRLVGNKTTFRMLNRLWTAHYATRMYEKNLPLETGTWLLLSRTDGHVFEKLATFLEVNRPDVRVLMLTSRVVAMARRLLLSYRIRLCAAGQGPYKGGAVPSSGLVAVFLFMQLCSRVAVYGFGRDEATIGRRRVVVPYHYFVGHQARAEGVDVHSWPAEEKLLTALHDEGRIQFCRPIFKSDAQSTRNNFFCGFNLDSLPKGTHERAGGLASRQRTQGGAQRPFARRQSGGLGRQEEGEEQTLAGALHRPRSGGRGSAPISARAAARKGGARRRDAPSTVEGPSKPPQRTV</sequence>
<keyword evidence="9" id="KW-0472">Membrane</keyword>
<evidence type="ECO:0000313" key="12">
    <source>
        <dbReference type="EMBL" id="JAC81471.1"/>
    </source>
</evidence>
<evidence type="ECO:0000256" key="10">
    <source>
        <dbReference type="ARBA" id="ARBA00023180"/>
    </source>
</evidence>
<dbReference type="InterPro" id="IPR038578">
    <property type="entry name" value="GT29-like_sf"/>
</dbReference>
<keyword evidence="10" id="KW-0325">Glycoprotein</keyword>
<organism evidence="12">
    <name type="scientific">Tetraselmis sp. GSL018</name>
    <dbReference type="NCBI Taxonomy" id="582737"/>
    <lineage>
        <taxon>Eukaryota</taxon>
        <taxon>Viridiplantae</taxon>
        <taxon>Chlorophyta</taxon>
        <taxon>core chlorophytes</taxon>
        <taxon>Chlorodendrophyceae</taxon>
        <taxon>Chlorodendrales</taxon>
        <taxon>Chlorodendraceae</taxon>
        <taxon>Tetraselmis</taxon>
    </lineage>
</organism>
<evidence type="ECO:0000256" key="8">
    <source>
        <dbReference type="ARBA" id="ARBA00023034"/>
    </source>
</evidence>
<proteinExistence type="inferred from homology"/>
<feature type="compositionally biased region" description="Low complexity" evidence="11">
    <location>
        <begin position="57"/>
        <end position="73"/>
    </location>
</feature>
<comment type="subcellular location">
    <subcellularLocation>
        <location evidence="1">Golgi apparatus membrane</location>
        <topology evidence="1">Single-pass type II membrane protein</topology>
    </subcellularLocation>
</comment>
<evidence type="ECO:0000256" key="7">
    <source>
        <dbReference type="ARBA" id="ARBA00022989"/>
    </source>
</evidence>
<gene>
    <name evidence="12" type="ORF">TSPGSL018_7860</name>
</gene>
<evidence type="ECO:0000256" key="4">
    <source>
        <dbReference type="ARBA" id="ARBA00022679"/>
    </source>
</evidence>
<dbReference type="CDD" id="cd19952">
    <property type="entry name" value="GT29"/>
    <property type="match status" value="1"/>
</dbReference>
<keyword evidence="5" id="KW-0812">Transmembrane</keyword>
<name>A0A061SFE5_9CHLO</name>
<dbReference type="InterPro" id="IPR050943">
    <property type="entry name" value="Glycosyltr_29_Sialyltrsf"/>
</dbReference>
<reference evidence="12" key="1">
    <citation type="submission" date="2014-05" db="EMBL/GenBank/DDBJ databases">
        <title>The transcriptome of the halophilic microalga Tetraselmis sp. GSL018 isolated from the Great Salt Lake, Utah.</title>
        <authorList>
            <person name="Jinkerson R.E."/>
            <person name="D'Adamo S."/>
            <person name="Posewitz M.C."/>
        </authorList>
    </citation>
    <scope>NUCLEOTIDE SEQUENCE</scope>
    <source>
        <strain evidence="12">GSL018</strain>
    </source>
</reference>
<protein>
    <submittedName>
        <fullName evidence="12">Cmp-n-acetylneuraminate-beta-galactosamide-alpha--sialyltransferase 1</fullName>
    </submittedName>
</protein>
<keyword evidence="8" id="KW-0333">Golgi apparatus</keyword>
<feature type="region of interest" description="Disordered" evidence="11">
    <location>
        <begin position="444"/>
        <end position="532"/>
    </location>
</feature>
<evidence type="ECO:0000256" key="1">
    <source>
        <dbReference type="ARBA" id="ARBA00004323"/>
    </source>
</evidence>
<comment type="similarity">
    <text evidence="2">Belongs to the glycosyltransferase 29 family.</text>
</comment>
<evidence type="ECO:0000256" key="9">
    <source>
        <dbReference type="ARBA" id="ARBA00023136"/>
    </source>
</evidence>
<dbReference type="PANTHER" id="PTHR11987">
    <property type="entry name" value="ALPHA-2,8-SIALYLTRANSFERASE"/>
    <property type="match status" value="1"/>
</dbReference>
<evidence type="ECO:0000256" key="6">
    <source>
        <dbReference type="ARBA" id="ARBA00022968"/>
    </source>
</evidence>
<keyword evidence="6" id="KW-0735">Signal-anchor</keyword>
<dbReference type="GO" id="GO:0000139">
    <property type="term" value="C:Golgi membrane"/>
    <property type="evidence" value="ECO:0007669"/>
    <property type="project" value="UniProtKB-SubCell"/>
</dbReference>
<evidence type="ECO:0000256" key="2">
    <source>
        <dbReference type="ARBA" id="ARBA00006003"/>
    </source>
</evidence>
<keyword evidence="7" id="KW-1133">Transmembrane helix</keyword>
<feature type="region of interest" description="Disordered" evidence="11">
    <location>
        <begin position="55"/>
        <end position="81"/>
    </location>
</feature>
<dbReference type="InterPro" id="IPR001675">
    <property type="entry name" value="Glyco_trans_29"/>
</dbReference>
<keyword evidence="4 12" id="KW-0808">Transferase</keyword>
<evidence type="ECO:0000256" key="3">
    <source>
        <dbReference type="ARBA" id="ARBA00022676"/>
    </source>
</evidence>
<keyword evidence="3 12" id="KW-0328">Glycosyltransferase</keyword>
<evidence type="ECO:0000256" key="11">
    <source>
        <dbReference type="SAM" id="MobiDB-lite"/>
    </source>
</evidence>
<dbReference type="GO" id="GO:0008373">
    <property type="term" value="F:sialyltransferase activity"/>
    <property type="evidence" value="ECO:0007669"/>
    <property type="project" value="InterPro"/>
</dbReference>
<dbReference type="Gene3D" id="3.90.1480.20">
    <property type="entry name" value="Glycosyl transferase family 29"/>
    <property type="match status" value="1"/>
</dbReference>
<dbReference type="Pfam" id="PF00777">
    <property type="entry name" value="Glyco_transf_29"/>
    <property type="match status" value="1"/>
</dbReference>
<accession>A0A061SFE5</accession>
<dbReference type="AlphaFoldDB" id="A0A061SFE5"/>
<dbReference type="EMBL" id="GBEZ01003689">
    <property type="protein sequence ID" value="JAC81471.1"/>
    <property type="molecule type" value="Transcribed_RNA"/>
</dbReference>